<accession>A0A6A6P5Z3</accession>
<sequence>MDSGAVDNAANAVAVVNVVEALSTSTVFSTKEVTVTNCASTSECPESVTVVTEVVEVSTTVCPVTLTETSFSTLSSSVSLSSTSAGPNLSSALASSSASSTNSTGYVSIVVESTGGTAAFHTDSIPASTLTSFWPVTIPTGFWNTTSASASGGLSETSINANSELTSTATVLSTVMVYPSPSPSSETTSETTVTRTITSELTSTTVLTSWVTAQPVTSESIVTTPYGKVSSSDVLASSVGSIVTSAETYDTSASLSSDQATTKTSFVTIFPASSTVSGSQLFLTSSSGMEVPPHGSGPSSIVGLTITTLTSSDSQDTTTVIISTITMPPHTSVVTMPHSTAFPSGPASSYSPSDSLSSSKQLSTTHATPEETTEAAPEGTTSVMTGTTSAMTGTTSAMTGTTSVMTGTTPISGPMPSFASSGPVTLPMSNSGVNSLPNSSTPSTLRSETSGVPGTLPGHGSSISLTLISNPISTTTVPTGTASTVYPIENGSTTMGYSSTSTPSVSQYPDSAANAQASLAALIVAMLFALVIV</sequence>
<feature type="compositionally biased region" description="Low complexity" evidence="1">
    <location>
        <begin position="343"/>
        <end position="367"/>
    </location>
</feature>
<keyword evidence="3" id="KW-1185">Reference proteome</keyword>
<dbReference type="Proteomes" id="UP000799766">
    <property type="component" value="Unassembled WGS sequence"/>
</dbReference>
<feature type="compositionally biased region" description="Low complexity" evidence="1">
    <location>
        <begin position="374"/>
        <end position="409"/>
    </location>
</feature>
<protein>
    <submittedName>
        <fullName evidence="2">Uncharacterized protein</fullName>
    </submittedName>
</protein>
<evidence type="ECO:0000256" key="1">
    <source>
        <dbReference type="SAM" id="MobiDB-lite"/>
    </source>
</evidence>
<feature type="region of interest" description="Disordered" evidence="1">
    <location>
        <begin position="336"/>
        <end position="457"/>
    </location>
</feature>
<dbReference type="EMBL" id="MU001675">
    <property type="protein sequence ID" value="KAF2459410.1"/>
    <property type="molecule type" value="Genomic_DNA"/>
</dbReference>
<reference evidence="2" key="1">
    <citation type="journal article" date="2020" name="Stud. Mycol.">
        <title>101 Dothideomycetes genomes: a test case for predicting lifestyles and emergence of pathogens.</title>
        <authorList>
            <person name="Haridas S."/>
            <person name="Albert R."/>
            <person name="Binder M."/>
            <person name="Bloem J."/>
            <person name="Labutti K."/>
            <person name="Salamov A."/>
            <person name="Andreopoulos B."/>
            <person name="Baker S."/>
            <person name="Barry K."/>
            <person name="Bills G."/>
            <person name="Bluhm B."/>
            <person name="Cannon C."/>
            <person name="Castanera R."/>
            <person name="Culley D."/>
            <person name="Daum C."/>
            <person name="Ezra D."/>
            <person name="Gonzalez J."/>
            <person name="Henrissat B."/>
            <person name="Kuo A."/>
            <person name="Liang C."/>
            <person name="Lipzen A."/>
            <person name="Lutzoni F."/>
            <person name="Magnuson J."/>
            <person name="Mondo S."/>
            <person name="Nolan M."/>
            <person name="Ohm R."/>
            <person name="Pangilinan J."/>
            <person name="Park H.-J."/>
            <person name="Ramirez L."/>
            <person name="Alfaro M."/>
            <person name="Sun H."/>
            <person name="Tritt A."/>
            <person name="Yoshinaga Y."/>
            <person name="Zwiers L.-H."/>
            <person name="Turgeon B."/>
            <person name="Goodwin S."/>
            <person name="Spatafora J."/>
            <person name="Crous P."/>
            <person name="Grigoriev I."/>
        </authorList>
    </citation>
    <scope>NUCLEOTIDE SEQUENCE</scope>
    <source>
        <strain evidence="2">ATCC 16933</strain>
    </source>
</reference>
<evidence type="ECO:0000313" key="3">
    <source>
        <dbReference type="Proteomes" id="UP000799766"/>
    </source>
</evidence>
<gene>
    <name evidence="2" type="ORF">BDY21DRAFT_190131</name>
</gene>
<organism evidence="2 3">
    <name type="scientific">Lineolata rhizophorae</name>
    <dbReference type="NCBI Taxonomy" id="578093"/>
    <lineage>
        <taxon>Eukaryota</taxon>
        <taxon>Fungi</taxon>
        <taxon>Dikarya</taxon>
        <taxon>Ascomycota</taxon>
        <taxon>Pezizomycotina</taxon>
        <taxon>Dothideomycetes</taxon>
        <taxon>Dothideomycetes incertae sedis</taxon>
        <taxon>Lineolatales</taxon>
        <taxon>Lineolataceae</taxon>
        <taxon>Lineolata</taxon>
    </lineage>
</organism>
<name>A0A6A6P5Z3_9PEZI</name>
<proteinExistence type="predicted"/>
<dbReference type="AlphaFoldDB" id="A0A6A6P5Z3"/>
<feature type="compositionally biased region" description="Polar residues" evidence="1">
    <location>
        <begin position="418"/>
        <end position="452"/>
    </location>
</feature>
<evidence type="ECO:0000313" key="2">
    <source>
        <dbReference type="EMBL" id="KAF2459410.1"/>
    </source>
</evidence>